<evidence type="ECO:0000313" key="2">
    <source>
        <dbReference type="EMBL" id="ALN58547.1"/>
    </source>
</evidence>
<reference evidence="2 3" key="1">
    <citation type="submission" date="2015-11" db="EMBL/GenBank/DDBJ databases">
        <title>Genome sequences of Lysobacter enzymogenes strain C3 and Lysobacter antibioticus ATCC 29479.</title>
        <authorList>
            <person name="Kobayashi D.Y."/>
        </authorList>
    </citation>
    <scope>NUCLEOTIDE SEQUENCE [LARGE SCALE GENOMIC DNA]</scope>
    <source>
        <strain evidence="2 3">C3</strain>
    </source>
</reference>
<proteinExistence type="predicted"/>
<organism evidence="2 3">
    <name type="scientific">Lysobacter enzymogenes</name>
    <dbReference type="NCBI Taxonomy" id="69"/>
    <lineage>
        <taxon>Bacteria</taxon>
        <taxon>Pseudomonadati</taxon>
        <taxon>Pseudomonadota</taxon>
        <taxon>Gammaproteobacteria</taxon>
        <taxon>Lysobacterales</taxon>
        <taxon>Lysobacteraceae</taxon>
        <taxon>Lysobacter</taxon>
    </lineage>
</organism>
<sequence>MAFAPKELEEIAADFGGRFHAWGKIRLVGSGALDRTHATTMGASTGTGNPGPESRVA</sequence>
<evidence type="ECO:0000313" key="3">
    <source>
        <dbReference type="Proteomes" id="UP000061569"/>
    </source>
</evidence>
<gene>
    <name evidence="2" type="ORF">GLE_3201</name>
</gene>
<dbReference type="Proteomes" id="UP000061569">
    <property type="component" value="Chromosome"/>
</dbReference>
<feature type="compositionally biased region" description="Polar residues" evidence="1">
    <location>
        <begin position="38"/>
        <end position="47"/>
    </location>
</feature>
<feature type="region of interest" description="Disordered" evidence="1">
    <location>
        <begin position="38"/>
        <end position="57"/>
    </location>
</feature>
<name>A0A0S2DJ52_LYSEN</name>
<protein>
    <submittedName>
        <fullName evidence="2">Uncharacterized protein</fullName>
    </submittedName>
</protein>
<evidence type="ECO:0000256" key="1">
    <source>
        <dbReference type="SAM" id="MobiDB-lite"/>
    </source>
</evidence>
<dbReference type="KEGG" id="lez:GLE_3201"/>
<accession>A0A0S2DJ52</accession>
<dbReference type="AlphaFoldDB" id="A0A0S2DJ52"/>
<dbReference type="EMBL" id="CP013140">
    <property type="protein sequence ID" value="ALN58547.1"/>
    <property type="molecule type" value="Genomic_DNA"/>
</dbReference>